<name>A0ABT5YAH7_9GAMM</name>
<proteinExistence type="predicted"/>
<dbReference type="Proteomes" id="UP001143391">
    <property type="component" value="Unassembled WGS sequence"/>
</dbReference>
<evidence type="ECO:0000313" key="2">
    <source>
        <dbReference type="EMBL" id="MDF0750690.1"/>
    </source>
</evidence>
<comment type="caution">
    <text evidence="2">The sequence shown here is derived from an EMBL/GenBank/DDBJ whole genome shotgun (WGS) entry which is preliminary data.</text>
</comment>
<evidence type="ECO:0000259" key="1">
    <source>
        <dbReference type="Pfam" id="PF13643"/>
    </source>
</evidence>
<organism evidence="2 3">
    <name type="scientific">Marinobacter iranensis</name>
    <dbReference type="NCBI Taxonomy" id="2962607"/>
    <lineage>
        <taxon>Bacteria</taxon>
        <taxon>Pseudomonadati</taxon>
        <taxon>Pseudomonadota</taxon>
        <taxon>Gammaproteobacteria</taxon>
        <taxon>Pseudomonadales</taxon>
        <taxon>Marinobacteraceae</taxon>
        <taxon>Marinobacter</taxon>
    </lineage>
</organism>
<keyword evidence="3" id="KW-1185">Reference proteome</keyword>
<protein>
    <submittedName>
        <fullName evidence="2">DUF4145 domain-containing protein</fullName>
    </submittedName>
</protein>
<feature type="domain" description="DUF4145" evidence="1">
    <location>
        <begin position="117"/>
        <end position="203"/>
    </location>
</feature>
<reference evidence="2" key="1">
    <citation type="submission" date="2022-07" db="EMBL/GenBank/DDBJ databases">
        <title>Marinobacter iranensis a new bacterium isolate from a hipersaline lake in Iran.</title>
        <authorList>
            <person name="Mohammad A.M.A."/>
            <person name="Cristina S.-P."/>
            <person name="Antonio V."/>
        </authorList>
    </citation>
    <scope>NUCLEOTIDE SEQUENCE</scope>
    <source>
        <strain evidence="2">71-i</strain>
    </source>
</reference>
<dbReference type="RefSeq" id="WP_275706230.1">
    <property type="nucleotide sequence ID" value="NZ_JANCMW010000005.1"/>
</dbReference>
<accession>A0ABT5YAH7</accession>
<gene>
    <name evidence="2" type="ORF">NLU14_10660</name>
</gene>
<dbReference type="EMBL" id="JANCMW010000005">
    <property type="protein sequence ID" value="MDF0750690.1"/>
    <property type="molecule type" value="Genomic_DNA"/>
</dbReference>
<dbReference type="InterPro" id="IPR025285">
    <property type="entry name" value="DUF4145"/>
</dbReference>
<sequence length="221" mass="24350">MGSKTISSDKYAGNQIKVSCTRCAGITNHEIMKSVEETGWEELGPDYEVHWGATNQIIRCGGCDTVSFRVLSSNSEEVGPDMETIEHEQLFPSRSEGRKPLDDDHLLPSNLERIYRETISALNNKQPVLTGIGIRAIIETVSKEKNATGGNLVSKINDLVAKGVLTREGADILHKLRILGNNAAHEVKAHKPTELNLAIDVVEHLLQAVYILPFHAGRTFK</sequence>
<evidence type="ECO:0000313" key="3">
    <source>
        <dbReference type="Proteomes" id="UP001143391"/>
    </source>
</evidence>
<dbReference type="Pfam" id="PF13643">
    <property type="entry name" value="DUF4145"/>
    <property type="match status" value="1"/>
</dbReference>